<dbReference type="InterPro" id="IPR024571">
    <property type="entry name" value="ERAP1-like_C_dom"/>
</dbReference>
<keyword evidence="4" id="KW-1185">Reference proteome</keyword>
<reference evidence="3" key="3">
    <citation type="submission" date="2025-08" db="UniProtKB">
        <authorList>
            <consortium name="Ensembl"/>
        </authorList>
    </citation>
    <scope>IDENTIFICATION</scope>
</reference>
<dbReference type="AlphaFoldDB" id="F6ULB5"/>
<dbReference type="Gene3D" id="2.60.40.1910">
    <property type="match status" value="1"/>
</dbReference>
<reference evidence="3" key="4">
    <citation type="submission" date="2025-09" db="UniProtKB">
        <authorList>
            <consortium name="Ensembl"/>
        </authorList>
    </citation>
    <scope>IDENTIFICATION</scope>
</reference>
<dbReference type="OMA" id="ANEWITF"/>
<evidence type="ECO:0000313" key="4">
    <source>
        <dbReference type="Proteomes" id="UP000008144"/>
    </source>
</evidence>
<comment type="similarity">
    <text evidence="1">Belongs to the peptidase M1 family.</text>
</comment>
<sequence length="219" mass="25149">MQSWTLQMGYPVVKMTKVGTSVTVTQERFLLDPKADKTQPPSNFGYKWTIPLWYVNQSDTTYITMEWVYPDQAHTIDGLGATDFVIGNYGGYGYYLVNYDDANWRKIISQLNTNYTKIEVKTRGQLIYDAFSLARAGKLHYNITLSTTEYLVQDFHYVPWESCLDSLAYLDQMLGRSKVYGVFSNYISKLVAPLYNSLTWIDTGSHLQQYQRINAIGAS</sequence>
<dbReference type="FunFam" id="2.60.40.1910:FF:000003">
    <property type="entry name" value="Aminopeptidase"/>
    <property type="match status" value="1"/>
</dbReference>
<reference evidence="4" key="1">
    <citation type="journal article" date="2002" name="Science">
        <title>The draft genome of Ciona intestinalis: insights into chordate and vertebrate origins.</title>
        <authorList>
            <person name="Dehal P."/>
            <person name="Satou Y."/>
            <person name="Campbell R.K."/>
            <person name="Chapman J."/>
            <person name="Degnan B."/>
            <person name="De Tomaso A."/>
            <person name="Davidson B."/>
            <person name="Di Gregorio A."/>
            <person name="Gelpke M."/>
            <person name="Goodstein D.M."/>
            <person name="Harafuji N."/>
            <person name="Hastings K.E."/>
            <person name="Ho I."/>
            <person name="Hotta K."/>
            <person name="Huang W."/>
            <person name="Kawashima T."/>
            <person name="Lemaire P."/>
            <person name="Martinez D."/>
            <person name="Meinertzhagen I.A."/>
            <person name="Necula S."/>
            <person name="Nonaka M."/>
            <person name="Putnam N."/>
            <person name="Rash S."/>
            <person name="Saiga H."/>
            <person name="Satake M."/>
            <person name="Terry A."/>
            <person name="Yamada L."/>
            <person name="Wang H.G."/>
            <person name="Awazu S."/>
            <person name="Azumi K."/>
            <person name="Boore J."/>
            <person name="Branno M."/>
            <person name="Chin-Bow S."/>
            <person name="DeSantis R."/>
            <person name="Doyle S."/>
            <person name="Francino P."/>
            <person name="Keys D.N."/>
            <person name="Haga S."/>
            <person name="Hayashi H."/>
            <person name="Hino K."/>
            <person name="Imai K.S."/>
            <person name="Inaba K."/>
            <person name="Kano S."/>
            <person name="Kobayashi K."/>
            <person name="Kobayashi M."/>
            <person name="Lee B.I."/>
            <person name="Makabe K.W."/>
            <person name="Manohar C."/>
            <person name="Matassi G."/>
            <person name="Medina M."/>
            <person name="Mochizuki Y."/>
            <person name="Mount S."/>
            <person name="Morishita T."/>
            <person name="Miura S."/>
            <person name="Nakayama A."/>
            <person name="Nishizaka S."/>
            <person name="Nomoto H."/>
            <person name="Ohta F."/>
            <person name="Oishi K."/>
            <person name="Rigoutsos I."/>
            <person name="Sano M."/>
            <person name="Sasaki A."/>
            <person name="Sasakura Y."/>
            <person name="Shoguchi E."/>
            <person name="Shin-i T."/>
            <person name="Spagnuolo A."/>
            <person name="Stainier D."/>
            <person name="Suzuki M.M."/>
            <person name="Tassy O."/>
            <person name="Takatori N."/>
            <person name="Tokuoka M."/>
            <person name="Yagi K."/>
            <person name="Yoshizaki F."/>
            <person name="Wada S."/>
            <person name="Zhang C."/>
            <person name="Hyatt P.D."/>
            <person name="Larimer F."/>
            <person name="Detter C."/>
            <person name="Doggett N."/>
            <person name="Glavina T."/>
            <person name="Hawkins T."/>
            <person name="Richardson P."/>
            <person name="Lucas S."/>
            <person name="Kohara Y."/>
            <person name="Levine M."/>
            <person name="Satoh N."/>
            <person name="Rokhsar D.S."/>
        </authorList>
    </citation>
    <scope>NUCLEOTIDE SEQUENCE [LARGE SCALE GENOMIC DNA]</scope>
</reference>
<dbReference type="Gene3D" id="1.25.50.20">
    <property type="match status" value="1"/>
</dbReference>
<dbReference type="Ensembl" id="ENSCINT00000015184.3">
    <property type="protein sequence ID" value="ENSCINP00000015184.3"/>
    <property type="gene ID" value="ENSCING00000007366.3"/>
</dbReference>
<evidence type="ECO:0000313" key="3">
    <source>
        <dbReference type="Ensembl" id="ENSCINP00000015184.3"/>
    </source>
</evidence>
<organism evidence="3 4">
    <name type="scientific">Ciona intestinalis</name>
    <name type="common">Transparent sea squirt</name>
    <name type="synonym">Ascidia intestinalis</name>
    <dbReference type="NCBI Taxonomy" id="7719"/>
    <lineage>
        <taxon>Eukaryota</taxon>
        <taxon>Metazoa</taxon>
        <taxon>Chordata</taxon>
        <taxon>Tunicata</taxon>
        <taxon>Ascidiacea</taxon>
        <taxon>Phlebobranchia</taxon>
        <taxon>Cionidae</taxon>
        <taxon>Ciona</taxon>
    </lineage>
</organism>
<protein>
    <recommendedName>
        <fullName evidence="2">ERAP1-like C-terminal domain-containing protein</fullName>
    </recommendedName>
</protein>
<dbReference type="STRING" id="7719.ENSCINP00000015184"/>
<dbReference type="PANTHER" id="PTHR11533:SF301">
    <property type="entry name" value="AMINOPEPTIDASE"/>
    <property type="match status" value="1"/>
</dbReference>
<evidence type="ECO:0000256" key="1">
    <source>
        <dbReference type="ARBA" id="ARBA00010136"/>
    </source>
</evidence>
<dbReference type="PANTHER" id="PTHR11533">
    <property type="entry name" value="PROTEASE M1 ZINC METALLOPROTEASE"/>
    <property type="match status" value="1"/>
</dbReference>
<reference evidence="3" key="2">
    <citation type="journal article" date="2008" name="Genome Biol.">
        <title>Improved genome assembly and evidence-based global gene model set for the chordate Ciona intestinalis: new insight into intron and operon populations.</title>
        <authorList>
            <person name="Satou Y."/>
            <person name="Mineta K."/>
            <person name="Ogasawara M."/>
            <person name="Sasakura Y."/>
            <person name="Shoguchi E."/>
            <person name="Ueno K."/>
            <person name="Yamada L."/>
            <person name="Matsumoto J."/>
            <person name="Wasserscheid J."/>
            <person name="Dewar K."/>
            <person name="Wiley G.B."/>
            <person name="Macmil S.L."/>
            <person name="Roe B.A."/>
            <person name="Zeller R.W."/>
            <person name="Hastings K.E."/>
            <person name="Lemaire P."/>
            <person name="Lindquist E."/>
            <person name="Endo T."/>
            <person name="Hotta K."/>
            <person name="Inaba K."/>
        </authorList>
    </citation>
    <scope>NUCLEOTIDE SEQUENCE [LARGE SCALE GENOMIC DNA]</scope>
    <source>
        <strain evidence="3">wild type</strain>
    </source>
</reference>
<dbReference type="EMBL" id="EAAA01001112">
    <property type="status" value="NOT_ANNOTATED_CDS"/>
    <property type="molecule type" value="Genomic_DNA"/>
</dbReference>
<dbReference type="Pfam" id="PF11838">
    <property type="entry name" value="ERAP1_C"/>
    <property type="match status" value="1"/>
</dbReference>
<name>F6ULB5_CIOIN</name>
<accession>F6ULB5</accession>
<dbReference type="InterPro" id="IPR050344">
    <property type="entry name" value="Peptidase_M1_aminopeptidases"/>
</dbReference>
<dbReference type="HOGENOM" id="CLU_1264072_0_0_1"/>
<dbReference type="Proteomes" id="UP000008144">
    <property type="component" value="Chromosome 13"/>
</dbReference>
<evidence type="ECO:0000259" key="2">
    <source>
        <dbReference type="Pfam" id="PF11838"/>
    </source>
</evidence>
<proteinExistence type="inferred from homology"/>
<dbReference type="InParanoid" id="F6ULB5"/>
<dbReference type="GeneTree" id="ENSGT00940000156946"/>
<feature type="domain" description="ERAP1-like C-terminal" evidence="2">
    <location>
        <begin position="84"/>
        <end position="218"/>
    </location>
</feature>